<evidence type="ECO:0000256" key="7">
    <source>
        <dbReference type="ARBA" id="ARBA00022679"/>
    </source>
</evidence>
<evidence type="ECO:0000256" key="6">
    <source>
        <dbReference type="ARBA" id="ARBA00022573"/>
    </source>
</evidence>
<dbReference type="GO" id="GO:0005524">
    <property type="term" value="F:ATP binding"/>
    <property type="evidence" value="ECO:0007669"/>
    <property type="project" value="UniProtKB-UniRule"/>
</dbReference>
<evidence type="ECO:0000256" key="5">
    <source>
        <dbReference type="ARBA" id="ARBA00020963"/>
    </source>
</evidence>
<name>A0A1U9K733_9BACL</name>
<dbReference type="NCBIfam" id="TIGR00636">
    <property type="entry name" value="PduO_Nterm"/>
    <property type="match status" value="1"/>
</dbReference>
<evidence type="ECO:0000256" key="8">
    <source>
        <dbReference type="ARBA" id="ARBA00022741"/>
    </source>
</evidence>
<gene>
    <name evidence="17" type="ORF">B0W44_08625</name>
</gene>
<comment type="catalytic activity">
    <reaction evidence="14 15">
        <text>2 cob(II)alamin + reduced [electron-transfer flavoprotein] + 2 ATP = 2 adenosylcob(III)alamin + 2 triphosphate + oxidized [electron-transfer flavoprotein] + 3 H(+)</text>
        <dbReference type="Rhea" id="RHEA:28671"/>
        <dbReference type="Rhea" id="RHEA-COMP:10685"/>
        <dbReference type="Rhea" id="RHEA-COMP:10686"/>
        <dbReference type="ChEBI" id="CHEBI:15378"/>
        <dbReference type="ChEBI" id="CHEBI:16304"/>
        <dbReference type="ChEBI" id="CHEBI:18036"/>
        <dbReference type="ChEBI" id="CHEBI:18408"/>
        <dbReference type="ChEBI" id="CHEBI:30616"/>
        <dbReference type="ChEBI" id="CHEBI:57692"/>
        <dbReference type="ChEBI" id="CHEBI:58307"/>
        <dbReference type="EC" id="2.5.1.17"/>
    </reaction>
</comment>
<keyword evidence="6 15" id="KW-0169">Cobalamin biosynthesis</keyword>
<evidence type="ECO:0000256" key="14">
    <source>
        <dbReference type="ARBA" id="ARBA00048692"/>
    </source>
</evidence>
<evidence type="ECO:0000256" key="9">
    <source>
        <dbReference type="ARBA" id="ARBA00022840"/>
    </source>
</evidence>
<accession>A0A1U9K733</accession>
<comment type="subunit">
    <text evidence="3">Homotrimer.</text>
</comment>
<dbReference type="InterPro" id="IPR016030">
    <property type="entry name" value="CblAdoTrfase-like"/>
</dbReference>
<dbReference type="InterPro" id="IPR029499">
    <property type="entry name" value="PduO-typ"/>
</dbReference>
<reference evidence="17 18" key="1">
    <citation type="journal article" date="2015" name="Int. J. Syst. Evol. Microbiol.">
        <title>Novibacillus thermophilus gen. nov., sp. nov., a Gram-staining-negative and moderately thermophilic member of the family Thermoactinomycetaceae.</title>
        <authorList>
            <person name="Yang G."/>
            <person name="Chen J."/>
            <person name="Zhou S."/>
        </authorList>
    </citation>
    <scope>NUCLEOTIDE SEQUENCE [LARGE SCALE GENOMIC DNA]</scope>
    <source>
        <strain evidence="17 18">SG-1</strain>
    </source>
</reference>
<protein>
    <recommendedName>
        <fullName evidence="5 15">Corrinoid adenosyltransferase</fullName>
        <ecNumber evidence="4 15">2.5.1.17</ecNumber>
    </recommendedName>
    <alternativeName>
        <fullName evidence="10 15">Cob(II)alamin adenosyltransferase</fullName>
    </alternativeName>
    <alternativeName>
        <fullName evidence="12 15">Cob(II)yrinic acid a,c-diamide adenosyltransferase</fullName>
    </alternativeName>
    <alternativeName>
        <fullName evidence="11 15">Cobinamide/cobalamin adenosyltransferase</fullName>
    </alternativeName>
</protein>
<dbReference type="PANTHER" id="PTHR12213">
    <property type="entry name" value="CORRINOID ADENOSYLTRANSFERASE"/>
    <property type="match status" value="1"/>
</dbReference>
<dbReference type="AlphaFoldDB" id="A0A1U9K733"/>
<dbReference type="PANTHER" id="PTHR12213:SF0">
    <property type="entry name" value="CORRINOID ADENOSYLTRANSFERASE MMAB"/>
    <property type="match status" value="1"/>
</dbReference>
<dbReference type="RefSeq" id="WP_077719706.1">
    <property type="nucleotide sequence ID" value="NZ_CP019699.1"/>
</dbReference>
<evidence type="ECO:0000256" key="3">
    <source>
        <dbReference type="ARBA" id="ARBA00011233"/>
    </source>
</evidence>
<evidence type="ECO:0000313" key="18">
    <source>
        <dbReference type="Proteomes" id="UP000188603"/>
    </source>
</evidence>
<keyword evidence="18" id="KW-1185">Reference proteome</keyword>
<dbReference type="OrthoDB" id="9778896at2"/>
<feature type="domain" description="Cobalamin adenosyltransferase-like" evidence="16">
    <location>
        <begin position="3"/>
        <end position="166"/>
    </location>
</feature>
<dbReference type="FunFam" id="1.20.1200.10:FF:000001">
    <property type="entry name" value="Cob(I)yrinic acid a,c-diamide adenosyltransferase"/>
    <property type="match status" value="1"/>
</dbReference>
<evidence type="ECO:0000256" key="2">
    <source>
        <dbReference type="ARBA" id="ARBA00007487"/>
    </source>
</evidence>
<keyword evidence="8 15" id="KW-0547">Nucleotide-binding</keyword>
<sequence length="182" mass="20604">MRIYTRKGDEGRTHVIGGRVDKDDSRVEAYGTIDECNACIGRVVASLDPERDKDFITDLTLIQHELFDAGADLAQERRVHPYRVDADMVSRLEGRIDHYSAQIPPIRQFILPGGCEPSSLLHLSRAVARRAERRVVTLGKRGQINDDVRRYLNRLSDLLFVMARVANARAGVADVEYRSDRT</sequence>
<dbReference type="KEGG" id="ntr:B0W44_08625"/>
<proteinExistence type="inferred from homology"/>
<dbReference type="EC" id="2.5.1.17" evidence="4 15"/>
<evidence type="ECO:0000256" key="12">
    <source>
        <dbReference type="ARBA" id="ARBA00033354"/>
    </source>
</evidence>
<comment type="pathway">
    <text evidence="1 15">Cofactor biosynthesis; adenosylcobalamin biosynthesis; adenosylcobalamin from cob(II)yrinate a,c-diamide: step 2/7.</text>
</comment>
<evidence type="ECO:0000256" key="11">
    <source>
        <dbReference type="ARBA" id="ARBA00033334"/>
    </source>
</evidence>
<comment type="similarity">
    <text evidence="2 15">Belongs to the Cob(I)alamin adenosyltransferase family.</text>
</comment>
<keyword evidence="9 15" id="KW-0067">ATP-binding</keyword>
<evidence type="ECO:0000259" key="16">
    <source>
        <dbReference type="Pfam" id="PF01923"/>
    </source>
</evidence>
<evidence type="ECO:0000256" key="13">
    <source>
        <dbReference type="ARBA" id="ARBA00048555"/>
    </source>
</evidence>
<keyword evidence="7 15" id="KW-0808">Transferase</keyword>
<dbReference type="GO" id="GO:0009236">
    <property type="term" value="P:cobalamin biosynthetic process"/>
    <property type="evidence" value="ECO:0007669"/>
    <property type="project" value="UniProtKB-UniRule"/>
</dbReference>
<dbReference type="Pfam" id="PF01923">
    <property type="entry name" value="Cob_adeno_trans"/>
    <property type="match status" value="1"/>
</dbReference>
<evidence type="ECO:0000313" key="17">
    <source>
        <dbReference type="EMBL" id="AQS55844.1"/>
    </source>
</evidence>
<dbReference type="Proteomes" id="UP000188603">
    <property type="component" value="Chromosome"/>
</dbReference>
<evidence type="ECO:0000256" key="15">
    <source>
        <dbReference type="RuleBase" id="RU366026"/>
    </source>
</evidence>
<dbReference type="EMBL" id="CP019699">
    <property type="protein sequence ID" value="AQS55844.1"/>
    <property type="molecule type" value="Genomic_DNA"/>
</dbReference>
<organism evidence="17 18">
    <name type="scientific">Novibacillus thermophilus</name>
    <dbReference type="NCBI Taxonomy" id="1471761"/>
    <lineage>
        <taxon>Bacteria</taxon>
        <taxon>Bacillati</taxon>
        <taxon>Bacillota</taxon>
        <taxon>Bacilli</taxon>
        <taxon>Bacillales</taxon>
        <taxon>Thermoactinomycetaceae</taxon>
        <taxon>Novibacillus</taxon>
    </lineage>
</organism>
<evidence type="ECO:0000256" key="10">
    <source>
        <dbReference type="ARBA" id="ARBA00031529"/>
    </source>
</evidence>
<evidence type="ECO:0000256" key="4">
    <source>
        <dbReference type="ARBA" id="ARBA00012454"/>
    </source>
</evidence>
<dbReference type="SUPFAM" id="SSF89028">
    <property type="entry name" value="Cobalamin adenosyltransferase-like"/>
    <property type="match status" value="1"/>
</dbReference>
<dbReference type="UniPathway" id="UPA00148">
    <property type="reaction ID" value="UER00233"/>
</dbReference>
<dbReference type="InterPro" id="IPR036451">
    <property type="entry name" value="CblAdoTrfase-like_sf"/>
</dbReference>
<evidence type="ECO:0000256" key="1">
    <source>
        <dbReference type="ARBA" id="ARBA00005121"/>
    </source>
</evidence>
<dbReference type="Gene3D" id="1.20.1200.10">
    <property type="entry name" value="Cobalamin adenosyltransferase-like"/>
    <property type="match status" value="1"/>
</dbReference>
<dbReference type="STRING" id="1471761.B0W44_08625"/>
<dbReference type="GO" id="GO:0008817">
    <property type="term" value="F:corrinoid adenosyltransferase activity"/>
    <property type="evidence" value="ECO:0007669"/>
    <property type="project" value="UniProtKB-UniRule"/>
</dbReference>
<comment type="catalytic activity">
    <reaction evidence="13 15">
        <text>2 cob(II)yrinate a,c diamide + reduced [electron-transfer flavoprotein] + 2 ATP = 2 adenosylcob(III)yrinate a,c-diamide + 2 triphosphate + oxidized [electron-transfer flavoprotein] + 3 H(+)</text>
        <dbReference type="Rhea" id="RHEA:11528"/>
        <dbReference type="Rhea" id="RHEA-COMP:10685"/>
        <dbReference type="Rhea" id="RHEA-COMP:10686"/>
        <dbReference type="ChEBI" id="CHEBI:15378"/>
        <dbReference type="ChEBI" id="CHEBI:18036"/>
        <dbReference type="ChEBI" id="CHEBI:30616"/>
        <dbReference type="ChEBI" id="CHEBI:57692"/>
        <dbReference type="ChEBI" id="CHEBI:58307"/>
        <dbReference type="ChEBI" id="CHEBI:58503"/>
        <dbReference type="ChEBI" id="CHEBI:58537"/>
        <dbReference type="EC" id="2.5.1.17"/>
    </reaction>
</comment>